<protein>
    <recommendedName>
        <fullName evidence="4">Infection structure specific protein</fullName>
    </recommendedName>
</protein>
<name>A0A553I9U9_9PEZI</name>
<accession>A0A553I9U9</accession>
<reference evidence="3" key="1">
    <citation type="submission" date="2019-06" db="EMBL/GenBank/DDBJ databases">
        <title>Draft genome sequence of the griseofulvin-producing fungus Xylaria cubensis strain G536.</title>
        <authorList>
            <person name="Mead M.E."/>
            <person name="Raja H.A."/>
            <person name="Steenwyk J.L."/>
            <person name="Knowles S.L."/>
            <person name="Oberlies N.H."/>
            <person name="Rokas A."/>
        </authorList>
    </citation>
    <scope>NUCLEOTIDE SEQUENCE [LARGE SCALE GENOMIC DNA]</scope>
    <source>
        <strain evidence="3">G536</strain>
    </source>
</reference>
<gene>
    <name evidence="2" type="ORF">FHL15_002282</name>
</gene>
<comment type="caution">
    <text evidence="2">The sequence shown here is derived from an EMBL/GenBank/DDBJ whole genome shotgun (WGS) entry which is preliminary data.</text>
</comment>
<keyword evidence="3" id="KW-1185">Reference proteome</keyword>
<dbReference type="AlphaFoldDB" id="A0A553I9U9"/>
<keyword evidence="1" id="KW-0732">Signal</keyword>
<feature type="signal peptide" evidence="1">
    <location>
        <begin position="1"/>
        <end position="18"/>
    </location>
</feature>
<feature type="chain" id="PRO_5021842163" description="Infection structure specific protein" evidence="1">
    <location>
        <begin position="19"/>
        <end position="210"/>
    </location>
</feature>
<evidence type="ECO:0008006" key="4">
    <source>
        <dbReference type="Google" id="ProtNLM"/>
    </source>
</evidence>
<dbReference type="EMBL" id="VFLP01000008">
    <property type="protein sequence ID" value="TRX96976.1"/>
    <property type="molecule type" value="Genomic_DNA"/>
</dbReference>
<sequence length="210" mass="20383">MYNKVLLPMAALAGVSLAADPSVCSASRAGFIAGAPTFAPELSPYLDAPLGGGKGATTTATYASATLPPDTLADPSGYVSVLCSVAAELPASLLPAFESWGGALLKYGSSHISQYDDFVTECVTTGPAAATITSYLNELLTGTGGIGSLCEPTSAPAGASNGTYPTGTGSIHPTATGSSTLIPTAGAARPTGVIAGAAALGGLIGAVAML</sequence>
<evidence type="ECO:0000256" key="1">
    <source>
        <dbReference type="SAM" id="SignalP"/>
    </source>
</evidence>
<proteinExistence type="predicted"/>
<organism evidence="2 3">
    <name type="scientific">Xylaria flabelliformis</name>
    <dbReference type="NCBI Taxonomy" id="2512241"/>
    <lineage>
        <taxon>Eukaryota</taxon>
        <taxon>Fungi</taxon>
        <taxon>Dikarya</taxon>
        <taxon>Ascomycota</taxon>
        <taxon>Pezizomycotina</taxon>
        <taxon>Sordariomycetes</taxon>
        <taxon>Xylariomycetidae</taxon>
        <taxon>Xylariales</taxon>
        <taxon>Xylariaceae</taxon>
        <taxon>Xylaria</taxon>
    </lineage>
</organism>
<evidence type="ECO:0000313" key="2">
    <source>
        <dbReference type="EMBL" id="TRX96976.1"/>
    </source>
</evidence>
<dbReference type="OrthoDB" id="4775874at2759"/>
<evidence type="ECO:0000313" key="3">
    <source>
        <dbReference type="Proteomes" id="UP000319160"/>
    </source>
</evidence>
<dbReference type="Proteomes" id="UP000319160">
    <property type="component" value="Unassembled WGS sequence"/>
</dbReference>